<organism evidence="3 4">
    <name type="scientific">Candidatus Lloydbacteria bacterium RIFCSPHIGHO2_01_FULL_49_22</name>
    <dbReference type="NCBI Taxonomy" id="1798658"/>
    <lineage>
        <taxon>Bacteria</taxon>
        <taxon>Candidatus Lloydiibacteriota</taxon>
    </lineage>
</organism>
<evidence type="ECO:0000313" key="4">
    <source>
        <dbReference type="Proteomes" id="UP000177122"/>
    </source>
</evidence>
<dbReference type="InterPro" id="IPR051626">
    <property type="entry name" value="Oxidoreductase_gamma_subunit"/>
</dbReference>
<proteinExistence type="predicted"/>
<feature type="domain" description="Pyruvate/ketoisovalerate oxidoreductase catalytic" evidence="2">
    <location>
        <begin position="10"/>
        <end position="185"/>
    </location>
</feature>
<dbReference type="Proteomes" id="UP000177122">
    <property type="component" value="Unassembled WGS sequence"/>
</dbReference>
<evidence type="ECO:0000259" key="2">
    <source>
        <dbReference type="Pfam" id="PF01558"/>
    </source>
</evidence>
<gene>
    <name evidence="3" type="ORF">A2845_04635</name>
</gene>
<dbReference type="GO" id="GO:0016625">
    <property type="term" value="F:oxidoreductase activity, acting on the aldehyde or oxo group of donors, iron-sulfur protein as acceptor"/>
    <property type="evidence" value="ECO:0007669"/>
    <property type="project" value="InterPro"/>
</dbReference>
<dbReference type="InterPro" id="IPR011894">
    <property type="entry name" value="PorC_KorC"/>
</dbReference>
<keyword evidence="1" id="KW-0560">Oxidoreductase</keyword>
<dbReference type="PANTHER" id="PTHR43366:SF1">
    <property type="entry name" value="PYRUVATE SYNTHASE SUBUNIT PORC"/>
    <property type="match status" value="1"/>
</dbReference>
<comment type="caution">
    <text evidence="3">The sequence shown here is derived from an EMBL/GenBank/DDBJ whole genome shotgun (WGS) entry which is preliminary data.</text>
</comment>
<dbReference type="EMBL" id="MHLI01000008">
    <property type="protein sequence ID" value="OGZ05619.1"/>
    <property type="molecule type" value="Genomic_DNA"/>
</dbReference>
<dbReference type="AlphaFoldDB" id="A0A1G2CW35"/>
<dbReference type="PANTHER" id="PTHR43366">
    <property type="entry name" value="PYRUVATE SYNTHASE SUBUNIT PORC"/>
    <property type="match status" value="1"/>
</dbReference>
<evidence type="ECO:0000313" key="3">
    <source>
        <dbReference type="EMBL" id="OGZ05619.1"/>
    </source>
</evidence>
<dbReference type="NCBIfam" id="TIGR02175">
    <property type="entry name" value="PorC_KorC"/>
    <property type="match status" value="1"/>
</dbReference>
<dbReference type="InterPro" id="IPR002869">
    <property type="entry name" value="Pyrv_flavodox_OxRed_cen"/>
</dbReference>
<name>A0A1G2CW35_9BACT</name>
<evidence type="ECO:0000256" key="1">
    <source>
        <dbReference type="ARBA" id="ARBA00023002"/>
    </source>
</evidence>
<dbReference type="Pfam" id="PF01558">
    <property type="entry name" value="POR"/>
    <property type="match status" value="1"/>
</dbReference>
<dbReference type="Gene3D" id="3.40.920.10">
    <property type="entry name" value="Pyruvate-ferredoxin oxidoreductase, PFOR, domain III"/>
    <property type="match status" value="1"/>
</dbReference>
<dbReference type="InterPro" id="IPR019752">
    <property type="entry name" value="Pyrv/ketoisovalerate_OxRed_cat"/>
</dbReference>
<protein>
    <recommendedName>
        <fullName evidence="2">Pyruvate/ketoisovalerate oxidoreductase catalytic domain-containing protein</fullName>
    </recommendedName>
</protein>
<reference evidence="3 4" key="1">
    <citation type="journal article" date="2016" name="Nat. Commun.">
        <title>Thousands of microbial genomes shed light on interconnected biogeochemical processes in an aquifer system.</title>
        <authorList>
            <person name="Anantharaman K."/>
            <person name="Brown C.T."/>
            <person name="Hug L.A."/>
            <person name="Sharon I."/>
            <person name="Castelle C.J."/>
            <person name="Probst A.J."/>
            <person name="Thomas B.C."/>
            <person name="Singh A."/>
            <person name="Wilkins M.J."/>
            <person name="Karaoz U."/>
            <person name="Brodie E.L."/>
            <person name="Williams K.H."/>
            <person name="Hubbard S.S."/>
            <person name="Banfield J.F."/>
        </authorList>
    </citation>
    <scope>NUCLEOTIDE SEQUENCE [LARGE SCALE GENOMIC DNA]</scope>
</reference>
<accession>A0A1G2CW35</accession>
<sequence>MIRIRFAGRGGQGGKTAADLMAMMYYGTEGEEGKFPYVSATTTYGPERRGAPVDSFVRLGTSEIRELGPFGNPDMVIVLDGTLADDPKLNVAKGLHDGGILLINAKRSPSEYVDFCRRFRVFTVDASGIAVAHGLGTRATPIVNTALLGAFARVSGLGSIDILVAFIGSEMKKKIDANKQVAIAAHVAVSGIEKE</sequence>
<dbReference type="SUPFAM" id="SSF53323">
    <property type="entry name" value="Pyruvate-ferredoxin oxidoreductase, PFOR, domain III"/>
    <property type="match status" value="1"/>
</dbReference>